<evidence type="ECO:0000313" key="2">
    <source>
        <dbReference type="Proteomes" id="UP001642409"/>
    </source>
</evidence>
<accession>A0ABP1HRI7</accession>
<protein>
    <submittedName>
        <fullName evidence="1">Papain-like_cysteine peptidase superfamily</fullName>
    </submittedName>
</protein>
<keyword evidence="2" id="KW-1185">Reference proteome</keyword>
<name>A0ABP1HRI7_9EUKA</name>
<dbReference type="EMBL" id="CAXDID020000041">
    <property type="protein sequence ID" value="CAL6000725.1"/>
    <property type="molecule type" value="Genomic_DNA"/>
</dbReference>
<reference evidence="1 2" key="1">
    <citation type="submission" date="2024-07" db="EMBL/GenBank/DDBJ databases">
        <authorList>
            <person name="Akdeniz Z."/>
        </authorList>
    </citation>
    <scope>NUCLEOTIDE SEQUENCE [LARGE SCALE GENOMIC DNA]</scope>
</reference>
<sequence length="210" mass="25054">MNQQETIQYQNSGYGEEYLKQIEIMKYLVNDEDIQQDIQLREKIFIKTEHNQEIQCKYWDIPNVPLKKKMIGSLIMKYDINQFTDKQWFDDEIQQFVVEILDKAIPKNIIIFPIHSEAGFNYYSESFTNQLQQNQNIQDIFAMVADLDHWYMLHFNVKNKIVNAFDGLNLSETKIQDQNCILMQKYNQILKYCGVRANFDFNKCLCNNCA</sequence>
<dbReference type="Proteomes" id="UP001642409">
    <property type="component" value="Unassembled WGS sequence"/>
</dbReference>
<proteinExistence type="predicted"/>
<evidence type="ECO:0000313" key="1">
    <source>
        <dbReference type="EMBL" id="CAL6000725.1"/>
    </source>
</evidence>
<gene>
    <name evidence="1" type="ORF">HINF_LOCUS16843</name>
</gene>
<dbReference type="SUPFAM" id="SSF54001">
    <property type="entry name" value="Cysteine proteinases"/>
    <property type="match status" value="1"/>
</dbReference>
<comment type="caution">
    <text evidence="1">The sequence shown here is derived from an EMBL/GenBank/DDBJ whole genome shotgun (WGS) entry which is preliminary data.</text>
</comment>
<organism evidence="1 2">
    <name type="scientific">Hexamita inflata</name>
    <dbReference type="NCBI Taxonomy" id="28002"/>
    <lineage>
        <taxon>Eukaryota</taxon>
        <taxon>Metamonada</taxon>
        <taxon>Diplomonadida</taxon>
        <taxon>Hexamitidae</taxon>
        <taxon>Hexamitinae</taxon>
        <taxon>Hexamita</taxon>
    </lineage>
</organism>
<dbReference type="InterPro" id="IPR038765">
    <property type="entry name" value="Papain-like_cys_pep_sf"/>
</dbReference>